<sequence>MVFYFRDKYSKPPSDVKKRLRVSAFEPTLVSHAFTKHGAKGLGGGLTSRIDVCRQPLGASNKAVSRKSGSAQTPTSRLHYLFFSGFSNVYKITKT</sequence>
<comment type="caution">
    <text evidence="1">The sequence shown here is derived from an EMBL/GenBank/DDBJ whole genome shotgun (WGS) entry which is preliminary data.</text>
</comment>
<protein>
    <submittedName>
        <fullName evidence="1">Uncharacterized protein</fullName>
    </submittedName>
</protein>
<dbReference type="AlphaFoldDB" id="A0A8X6U8H6"/>
<dbReference type="EMBL" id="BMAW01023919">
    <property type="protein sequence ID" value="GFT85314.1"/>
    <property type="molecule type" value="Genomic_DNA"/>
</dbReference>
<accession>A0A8X6U8H6</accession>
<organism evidence="1 2">
    <name type="scientific">Nephila pilipes</name>
    <name type="common">Giant wood spider</name>
    <name type="synonym">Nephila maculata</name>
    <dbReference type="NCBI Taxonomy" id="299642"/>
    <lineage>
        <taxon>Eukaryota</taxon>
        <taxon>Metazoa</taxon>
        <taxon>Ecdysozoa</taxon>
        <taxon>Arthropoda</taxon>
        <taxon>Chelicerata</taxon>
        <taxon>Arachnida</taxon>
        <taxon>Araneae</taxon>
        <taxon>Araneomorphae</taxon>
        <taxon>Entelegynae</taxon>
        <taxon>Araneoidea</taxon>
        <taxon>Nephilidae</taxon>
        <taxon>Nephila</taxon>
    </lineage>
</organism>
<proteinExistence type="predicted"/>
<dbReference type="Proteomes" id="UP000887013">
    <property type="component" value="Unassembled WGS sequence"/>
</dbReference>
<evidence type="ECO:0000313" key="2">
    <source>
        <dbReference type="Proteomes" id="UP000887013"/>
    </source>
</evidence>
<name>A0A8X6U8H6_NEPPI</name>
<keyword evidence="2" id="KW-1185">Reference proteome</keyword>
<gene>
    <name evidence="1" type="ORF">NPIL_477311</name>
</gene>
<reference evidence="1" key="1">
    <citation type="submission" date="2020-08" db="EMBL/GenBank/DDBJ databases">
        <title>Multicomponent nature underlies the extraordinary mechanical properties of spider dragline silk.</title>
        <authorList>
            <person name="Kono N."/>
            <person name="Nakamura H."/>
            <person name="Mori M."/>
            <person name="Yoshida Y."/>
            <person name="Ohtoshi R."/>
            <person name="Malay A.D."/>
            <person name="Moran D.A.P."/>
            <person name="Tomita M."/>
            <person name="Numata K."/>
            <person name="Arakawa K."/>
        </authorList>
    </citation>
    <scope>NUCLEOTIDE SEQUENCE</scope>
</reference>
<evidence type="ECO:0000313" key="1">
    <source>
        <dbReference type="EMBL" id="GFT85314.1"/>
    </source>
</evidence>